<dbReference type="GO" id="GO:0015031">
    <property type="term" value="P:protein transport"/>
    <property type="evidence" value="ECO:0007669"/>
    <property type="project" value="UniProtKB-KW"/>
</dbReference>
<keyword evidence="7" id="KW-1005">Bacterial flagellum biogenesis</keyword>
<keyword evidence="5" id="KW-1003">Cell membrane</keyword>
<dbReference type="NCBIfam" id="TIGR02473">
    <property type="entry name" value="flagell_FliJ"/>
    <property type="match status" value="1"/>
</dbReference>
<keyword evidence="9" id="KW-0472">Membrane</keyword>
<evidence type="ECO:0000256" key="2">
    <source>
        <dbReference type="ARBA" id="ARBA00010004"/>
    </source>
</evidence>
<protein>
    <recommendedName>
        <fullName evidence="3">Flagellar FliJ protein</fullName>
    </recommendedName>
</protein>
<dbReference type="OrthoDB" id="7063004at2"/>
<dbReference type="PRINTS" id="PR01004">
    <property type="entry name" value="FLGFLIJ"/>
</dbReference>
<dbReference type="Proteomes" id="UP000307217">
    <property type="component" value="Unassembled WGS sequence"/>
</dbReference>
<evidence type="ECO:0000313" key="11">
    <source>
        <dbReference type="EMBL" id="TMO69499.1"/>
    </source>
</evidence>
<dbReference type="Pfam" id="PF02050">
    <property type="entry name" value="FliJ"/>
    <property type="match status" value="1"/>
</dbReference>
<accession>A0A5S3VD22</accession>
<evidence type="ECO:0000256" key="5">
    <source>
        <dbReference type="ARBA" id="ARBA00022475"/>
    </source>
</evidence>
<evidence type="ECO:0000256" key="10">
    <source>
        <dbReference type="ARBA" id="ARBA00023225"/>
    </source>
</evidence>
<dbReference type="GO" id="GO:0071973">
    <property type="term" value="P:bacterial-type flagellum-dependent cell motility"/>
    <property type="evidence" value="ECO:0007669"/>
    <property type="project" value="InterPro"/>
</dbReference>
<gene>
    <name evidence="11" type="primary">fliJ</name>
    <name evidence="11" type="ORF">CWC19_04855</name>
</gene>
<dbReference type="PANTHER" id="PTHR38786">
    <property type="entry name" value="FLAGELLAR FLIJ PROTEIN"/>
    <property type="match status" value="1"/>
</dbReference>
<dbReference type="GO" id="GO:0005886">
    <property type="term" value="C:plasma membrane"/>
    <property type="evidence" value="ECO:0007669"/>
    <property type="project" value="UniProtKB-SubCell"/>
</dbReference>
<dbReference type="PANTHER" id="PTHR38786:SF1">
    <property type="entry name" value="FLAGELLAR FLIJ PROTEIN"/>
    <property type="match status" value="1"/>
</dbReference>
<evidence type="ECO:0000256" key="1">
    <source>
        <dbReference type="ARBA" id="ARBA00004413"/>
    </source>
</evidence>
<dbReference type="GO" id="GO:0003774">
    <property type="term" value="F:cytoskeletal motor activity"/>
    <property type="evidence" value="ECO:0007669"/>
    <property type="project" value="InterPro"/>
</dbReference>
<proteinExistence type="inferred from homology"/>
<dbReference type="EMBL" id="PNBX01000015">
    <property type="protein sequence ID" value="TMO69499.1"/>
    <property type="molecule type" value="Genomic_DNA"/>
</dbReference>
<name>A0A5S3VD22_9GAMM</name>
<keyword evidence="6" id="KW-0145">Chemotaxis</keyword>
<evidence type="ECO:0000256" key="3">
    <source>
        <dbReference type="ARBA" id="ARBA00020392"/>
    </source>
</evidence>
<reference evidence="11 12" key="1">
    <citation type="submission" date="2018-01" db="EMBL/GenBank/DDBJ databases">
        <authorList>
            <person name="Paulsen S."/>
            <person name="Gram L.K."/>
        </authorList>
    </citation>
    <scope>NUCLEOTIDE SEQUENCE [LARGE SCALE GENOMIC DNA]</scope>
    <source>
        <strain evidence="11 12">S3790</strain>
    </source>
</reference>
<reference evidence="12" key="2">
    <citation type="submission" date="2019-06" db="EMBL/GenBank/DDBJ databases">
        <title>Co-occurence of chitin degradation, pigmentation and bioactivity in marine Pseudoalteromonas.</title>
        <authorList>
            <person name="Sonnenschein E.C."/>
            <person name="Bech P.K."/>
        </authorList>
    </citation>
    <scope>NUCLEOTIDE SEQUENCE [LARGE SCALE GENOMIC DNA]</scope>
    <source>
        <strain evidence="12">S3790</strain>
    </source>
</reference>
<dbReference type="Gene3D" id="1.10.287.1700">
    <property type="match status" value="1"/>
</dbReference>
<dbReference type="GO" id="GO:0009288">
    <property type="term" value="C:bacterial-type flagellum"/>
    <property type="evidence" value="ECO:0007669"/>
    <property type="project" value="InterPro"/>
</dbReference>
<dbReference type="GO" id="GO:0006935">
    <property type="term" value="P:chemotaxis"/>
    <property type="evidence" value="ECO:0007669"/>
    <property type="project" value="UniProtKB-KW"/>
</dbReference>
<dbReference type="InterPro" id="IPR018006">
    <property type="entry name" value="Flag_FliJ_proteobac"/>
</dbReference>
<evidence type="ECO:0000256" key="7">
    <source>
        <dbReference type="ARBA" id="ARBA00022795"/>
    </source>
</evidence>
<keyword evidence="11" id="KW-0969">Cilium</keyword>
<dbReference type="InterPro" id="IPR052570">
    <property type="entry name" value="FliJ"/>
</dbReference>
<comment type="caution">
    <text evidence="11">The sequence shown here is derived from an EMBL/GenBank/DDBJ whole genome shotgun (WGS) entry which is preliminary data.</text>
</comment>
<organism evidence="11 12">
    <name type="scientific">Pseudoalteromonas aurantia</name>
    <dbReference type="NCBI Taxonomy" id="43654"/>
    <lineage>
        <taxon>Bacteria</taxon>
        <taxon>Pseudomonadati</taxon>
        <taxon>Pseudomonadota</taxon>
        <taxon>Gammaproteobacteria</taxon>
        <taxon>Alteromonadales</taxon>
        <taxon>Pseudoalteromonadaceae</taxon>
        <taxon>Pseudoalteromonas</taxon>
    </lineage>
</organism>
<comment type="similarity">
    <text evidence="2">Belongs to the FliJ family.</text>
</comment>
<dbReference type="InterPro" id="IPR053716">
    <property type="entry name" value="Flag_assembly_chemotaxis_eff"/>
</dbReference>
<evidence type="ECO:0000256" key="4">
    <source>
        <dbReference type="ARBA" id="ARBA00022448"/>
    </source>
</evidence>
<keyword evidence="10" id="KW-1006">Bacterial flagellum protein export</keyword>
<keyword evidence="8" id="KW-0653">Protein transport</keyword>
<evidence type="ECO:0000256" key="6">
    <source>
        <dbReference type="ARBA" id="ARBA00022500"/>
    </source>
</evidence>
<evidence type="ECO:0000313" key="12">
    <source>
        <dbReference type="Proteomes" id="UP000307217"/>
    </source>
</evidence>
<keyword evidence="11" id="KW-0966">Cell projection</keyword>
<keyword evidence="11" id="KW-0282">Flagellum</keyword>
<keyword evidence="4" id="KW-0813">Transport</keyword>
<comment type="subcellular location">
    <subcellularLocation>
        <location evidence="1">Cell membrane</location>
        <topology evidence="1">Peripheral membrane protein</topology>
        <orientation evidence="1">Cytoplasmic side</orientation>
    </subcellularLocation>
</comment>
<dbReference type="RefSeq" id="WP_138590503.1">
    <property type="nucleotide sequence ID" value="NZ_PNBX01000015.1"/>
</dbReference>
<dbReference type="AlphaFoldDB" id="A0A5S3VD22"/>
<evidence type="ECO:0000256" key="8">
    <source>
        <dbReference type="ARBA" id="ARBA00022927"/>
    </source>
</evidence>
<sequence>MASDKLALLYKLESEKEENLKVNYVQAQQHLSANQQKLKGLNDFRLEYTQQLHLKAQNGLQTSGFNQYQAFIKKIEEAIKQQASTVMTAQQVVEQRKKIWLAQQVKAKAIEMLMNKRALEKQARLNKAEQVMLDEFATNQFMRRKAS</sequence>
<dbReference type="InterPro" id="IPR012823">
    <property type="entry name" value="Flagell_FliJ"/>
</dbReference>
<dbReference type="GO" id="GO:0044781">
    <property type="term" value="P:bacterial-type flagellum organization"/>
    <property type="evidence" value="ECO:0007669"/>
    <property type="project" value="UniProtKB-KW"/>
</dbReference>
<evidence type="ECO:0000256" key="9">
    <source>
        <dbReference type="ARBA" id="ARBA00023136"/>
    </source>
</evidence>